<proteinExistence type="predicted"/>
<dbReference type="AlphaFoldDB" id="A0A1S8T1H3"/>
<dbReference type="RefSeq" id="WP_077849829.1">
    <property type="nucleotide sequence ID" value="NZ_LZZM01000230.1"/>
</dbReference>
<dbReference type="EMBL" id="LZZM01000230">
    <property type="protein sequence ID" value="OOM71464.1"/>
    <property type="molecule type" value="Genomic_DNA"/>
</dbReference>
<name>A0A1S8T1H3_9CLOT</name>
<gene>
    <name evidence="1" type="ORF">CLPUN_49310</name>
</gene>
<organism evidence="1 2">
    <name type="scientific">Clostridium puniceum</name>
    <dbReference type="NCBI Taxonomy" id="29367"/>
    <lineage>
        <taxon>Bacteria</taxon>
        <taxon>Bacillati</taxon>
        <taxon>Bacillota</taxon>
        <taxon>Clostridia</taxon>
        <taxon>Eubacteriales</taxon>
        <taxon>Clostridiaceae</taxon>
        <taxon>Clostridium</taxon>
    </lineage>
</organism>
<dbReference type="Proteomes" id="UP000190890">
    <property type="component" value="Unassembled WGS sequence"/>
</dbReference>
<keyword evidence="2" id="KW-1185">Reference proteome</keyword>
<sequence>MKEKKKNTSIETPVKDEGFKEIPREFDFDDEMIKHVVILNPSKEAAAWERFFNSFPEWMGRENHKFRDND</sequence>
<dbReference type="STRING" id="29367.CLPUN_49310"/>
<comment type="caution">
    <text evidence="1">The sequence shown here is derived from an EMBL/GenBank/DDBJ whole genome shotgun (WGS) entry which is preliminary data.</text>
</comment>
<evidence type="ECO:0000313" key="1">
    <source>
        <dbReference type="EMBL" id="OOM71464.1"/>
    </source>
</evidence>
<reference evidence="1 2" key="1">
    <citation type="submission" date="2016-05" db="EMBL/GenBank/DDBJ databases">
        <title>Microbial solvent formation.</title>
        <authorList>
            <person name="Poehlein A."/>
            <person name="Montoya Solano J.D."/>
            <person name="Flitsch S."/>
            <person name="Krabben P."/>
            <person name="Duerre P."/>
            <person name="Daniel R."/>
        </authorList>
    </citation>
    <scope>NUCLEOTIDE SEQUENCE [LARGE SCALE GENOMIC DNA]</scope>
    <source>
        <strain evidence="1 2">DSM 2619</strain>
    </source>
</reference>
<evidence type="ECO:0000313" key="2">
    <source>
        <dbReference type="Proteomes" id="UP000190890"/>
    </source>
</evidence>
<accession>A0A1S8T1H3</accession>
<protein>
    <submittedName>
        <fullName evidence="1">Uncharacterized protein</fullName>
    </submittedName>
</protein>